<dbReference type="GO" id="GO:0004252">
    <property type="term" value="F:serine-type endopeptidase activity"/>
    <property type="evidence" value="ECO:0007669"/>
    <property type="project" value="UniProtKB-UniRule"/>
</dbReference>
<dbReference type="PROSITE" id="PS00136">
    <property type="entry name" value="SUBTILASE_ASP"/>
    <property type="match status" value="1"/>
</dbReference>
<dbReference type="PANTHER" id="PTHR43806:SF11">
    <property type="entry name" value="CEREVISIN-RELATED"/>
    <property type="match status" value="1"/>
</dbReference>
<dbReference type="InterPro" id="IPR007280">
    <property type="entry name" value="Peptidase_C_arc/bac"/>
</dbReference>
<dbReference type="InterPro" id="IPR015500">
    <property type="entry name" value="Peptidase_S8_subtilisin-rel"/>
</dbReference>
<dbReference type="Proteomes" id="UP000029868">
    <property type="component" value="Unassembled WGS sequence"/>
</dbReference>
<dbReference type="InterPro" id="IPR034204">
    <property type="entry name" value="PfSUB1-like_cat_dom"/>
</dbReference>
<evidence type="ECO:0000256" key="2">
    <source>
        <dbReference type="ARBA" id="ARBA00022670"/>
    </source>
</evidence>
<keyword evidence="3 5" id="KW-0378">Hydrolase</keyword>
<proteinExistence type="inferred from homology"/>
<dbReference type="OrthoDB" id="9790784at2"/>
<evidence type="ECO:0000313" key="9">
    <source>
        <dbReference type="EMBL" id="KGJ93770.1"/>
    </source>
</evidence>
<evidence type="ECO:0000256" key="4">
    <source>
        <dbReference type="ARBA" id="ARBA00022825"/>
    </source>
</evidence>
<sequence length="1042" mass="111819">MIKKQTLMVTFLGTFLPLLGFCSQASELPKKSAVLVIFKKNSSPVDRLSVFNSDAKLIELKRSAQLMGKNTTVFNPFMTSDNVDRRFKTLSSGQMAKIVVPNGITIEAFKLKLKQNPAVKMVVEDKTVQSQGLPNDPLFAQQPSLHQVNDHDLDAPEAWDISTGSKAIYVAVIDTGIDYTHPDLSDNIWINEGEIPNDGIDNDGNGYIDDVHGIDTWNSDSDPMDGNDHGSNVAGIIGASGNNGLGITGVNHHVNLISCKAFSDGRGGSTSTIYQCLDYILSLKQEKGLNIRVINNSYSQAKDSITEAEDIAIWQMMVDRVADEDILFVVAASNESSDNDIITQMPGNLPNRNVITVASTRQNGRFAYSHSNYGLNTVHIGAPGHSVTTTESLLQNPEQPYYFLLQGTSFAAPHVSGAAALALSVNPNLTAVELKKMLMATGDKLSSLDSKTVSGKRVNLHKLLVAADSSPRLVFESDQARQIIKGQSNAIIFNLVAKNGLENTASLAVLTPTGITASLSAATGEAGQTVILNATATESVSVGEHIITLSAGGFKQEIAVDVLPGSLETVNLAAETFQLTPWLPDGVLSNVTLVPSDSSESLITYDVKVTMDINHEKVGELDLYLISPTGTKVNILKSDGNADTQRDIREVFYDFRGESAEGRWSVQAYDNSGGFWLDLDKIVGAINWTLSVEVAGGKANVEPICIGSEATVLTDGSTITLCSKEDLQQHLTMQVPESQESLTIELTADNGNADLYINFGAQANLSRFDCISNKGESIESCVIDQPNAGTYYIMVTGAADEVEVSARLVASNERSCQEDPTQEKCQAVELTSGISRSVSAPSKTLTEFYIDVTGPMQHLVVTSNGDNGDADLFVNFDTADTSNAECRSRSGSSNESCVIDNPQLGRYFISVEAYKAIENISLVAELIPEVSCNENCCDQDCGSGDEVILLDESNLSSDSLIVREVTVPAGKTLTVTTSGGTGDADLFVKFASQPLLWDKDCGSSSSSNDETCSITNTQAGTYYIVLDSYEAFTGLSLLVSYQ</sequence>
<keyword evidence="7" id="KW-0732">Signal</keyword>
<dbReference type="RefSeq" id="WP_052093629.1">
    <property type="nucleotide sequence ID" value="NZ_JQEC01000021.1"/>
</dbReference>
<dbReference type="InterPro" id="IPR036852">
    <property type="entry name" value="Peptidase_S8/S53_dom_sf"/>
</dbReference>
<comment type="caution">
    <text evidence="9">The sequence shown here is derived from an EMBL/GenBank/DDBJ whole genome shotgun (WGS) entry which is preliminary data.</text>
</comment>
<name>A0A099KUA2_COLPS</name>
<dbReference type="InterPro" id="IPR023828">
    <property type="entry name" value="Peptidase_S8_Ser-AS"/>
</dbReference>
<dbReference type="PROSITE" id="PS00137">
    <property type="entry name" value="SUBTILASE_HIS"/>
    <property type="match status" value="1"/>
</dbReference>
<dbReference type="PRINTS" id="PR00723">
    <property type="entry name" value="SUBTILISIN"/>
</dbReference>
<dbReference type="PROSITE" id="PS51829">
    <property type="entry name" value="P_HOMO_B"/>
    <property type="match status" value="1"/>
</dbReference>
<dbReference type="SUPFAM" id="SSF49785">
    <property type="entry name" value="Galactose-binding domain-like"/>
    <property type="match status" value="1"/>
</dbReference>
<reference evidence="9 10" key="1">
    <citation type="submission" date="2014-08" db="EMBL/GenBank/DDBJ databases">
        <title>Genomic and Phenotypic Diversity of Colwellia psychrerythraea strains from Disparate Marine Basins.</title>
        <authorList>
            <person name="Techtmann S.M."/>
            <person name="Stelling S.C."/>
            <person name="Utturkar S.M."/>
            <person name="Alshibli N."/>
            <person name="Harris A."/>
            <person name="Brown S.D."/>
            <person name="Hazen T.C."/>
        </authorList>
    </citation>
    <scope>NUCLEOTIDE SEQUENCE [LARGE SCALE GENOMIC DNA]</scope>
    <source>
        <strain evidence="9 10">GAB14E</strain>
    </source>
</reference>
<dbReference type="InterPro" id="IPR002884">
    <property type="entry name" value="P_dom"/>
</dbReference>
<dbReference type="Gene3D" id="3.40.50.200">
    <property type="entry name" value="Peptidase S8/S53 domain"/>
    <property type="match status" value="1"/>
</dbReference>
<dbReference type="Gene3D" id="2.60.120.260">
    <property type="entry name" value="Galactose-binding domain-like"/>
    <property type="match status" value="1"/>
</dbReference>
<dbReference type="InterPro" id="IPR008979">
    <property type="entry name" value="Galactose-bd-like_sf"/>
</dbReference>
<dbReference type="PROSITE" id="PS00138">
    <property type="entry name" value="SUBTILASE_SER"/>
    <property type="match status" value="1"/>
</dbReference>
<keyword evidence="4 5" id="KW-0720">Serine protease</keyword>
<evidence type="ECO:0000256" key="6">
    <source>
        <dbReference type="RuleBase" id="RU003355"/>
    </source>
</evidence>
<dbReference type="InterPro" id="IPR023827">
    <property type="entry name" value="Peptidase_S8_Asp-AS"/>
</dbReference>
<dbReference type="Gene3D" id="2.60.120.380">
    <property type="match status" value="3"/>
</dbReference>
<dbReference type="SUPFAM" id="SSF52743">
    <property type="entry name" value="Subtilisin-like"/>
    <property type="match status" value="1"/>
</dbReference>
<dbReference type="PROSITE" id="PS51892">
    <property type="entry name" value="SUBTILASE"/>
    <property type="match status" value="1"/>
</dbReference>
<evidence type="ECO:0000256" key="5">
    <source>
        <dbReference type="PROSITE-ProRule" id="PRU01240"/>
    </source>
</evidence>
<gene>
    <name evidence="9" type="ORF">GAB14E_2325</name>
</gene>
<feature type="active site" description="Charge relay system" evidence="5">
    <location>
        <position position="174"/>
    </location>
</feature>
<dbReference type="InterPro" id="IPR050131">
    <property type="entry name" value="Peptidase_S8_subtilisin-like"/>
</dbReference>
<organism evidence="9 10">
    <name type="scientific">Colwellia psychrerythraea</name>
    <name type="common">Vibrio psychroerythus</name>
    <dbReference type="NCBI Taxonomy" id="28229"/>
    <lineage>
        <taxon>Bacteria</taxon>
        <taxon>Pseudomonadati</taxon>
        <taxon>Pseudomonadota</taxon>
        <taxon>Gammaproteobacteria</taxon>
        <taxon>Alteromonadales</taxon>
        <taxon>Colwelliaceae</taxon>
        <taxon>Colwellia</taxon>
    </lineage>
</organism>
<accession>A0A099KUA2</accession>
<keyword evidence="2 5" id="KW-0645">Protease</keyword>
<evidence type="ECO:0000256" key="7">
    <source>
        <dbReference type="SAM" id="SignalP"/>
    </source>
</evidence>
<dbReference type="InterPro" id="IPR022398">
    <property type="entry name" value="Peptidase_S8_His-AS"/>
</dbReference>
<dbReference type="InterPro" id="IPR000209">
    <property type="entry name" value="Peptidase_S8/S53_dom"/>
</dbReference>
<dbReference type="Pfam" id="PF04151">
    <property type="entry name" value="PPC"/>
    <property type="match status" value="3"/>
</dbReference>
<dbReference type="Pfam" id="PF01483">
    <property type="entry name" value="P_proprotein"/>
    <property type="match status" value="1"/>
</dbReference>
<dbReference type="AlphaFoldDB" id="A0A099KUA2"/>
<dbReference type="CDD" id="cd07473">
    <property type="entry name" value="Peptidases_S8_Subtilisin_like"/>
    <property type="match status" value="1"/>
</dbReference>
<dbReference type="PANTHER" id="PTHR43806">
    <property type="entry name" value="PEPTIDASE S8"/>
    <property type="match status" value="1"/>
</dbReference>
<feature type="active site" description="Charge relay system" evidence="5">
    <location>
        <position position="409"/>
    </location>
</feature>
<dbReference type="EMBL" id="JQEC01000021">
    <property type="protein sequence ID" value="KGJ93770.1"/>
    <property type="molecule type" value="Genomic_DNA"/>
</dbReference>
<feature type="domain" description="P/Homo B" evidence="8">
    <location>
        <begin position="562"/>
        <end position="700"/>
    </location>
</feature>
<dbReference type="GO" id="GO:0006508">
    <property type="term" value="P:proteolysis"/>
    <property type="evidence" value="ECO:0007669"/>
    <property type="project" value="UniProtKB-KW"/>
</dbReference>
<protein>
    <submittedName>
        <fullName evidence="9">Peptidase S8 and S53 subtilisin kexin sedolisin</fullName>
    </submittedName>
</protein>
<evidence type="ECO:0000313" key="10">
    <source>
        <dbReference type="Proteomes" id="UP000029868"/>
    </source>
</evidence>
<dbReference type="PATRIC" id="fig|28229.3.peg.1950"/>
<dbReference type="Pfam" id="PF00082">
    <property type="entry name" value="Peptidase_S8"/>
    <property type="match status" value="1"/>
</dbReference>
<evidence type="ECO:0000256" key="3">
    <source>
        <dbReference type="ARBA" id="ARBA00022801"/>
    </source>
</evidence>
<feature type="chain" id="PRO_5001949152" evidence="7">
    <location>
        <begin position="26"/>
        <end position="1042"/>
    </location>
</feature>
<feature type="signal peptide" evidence="7">
    <location>
        <begin position="1"/>
        <end position="25"/>
    </location>
</feature>
<evidence type="ECO:0000256" key="1">
    <source>
        <dbReference type="ARBA" id="ARBA00011073"/>
    </source>
</evidence>
<feature type="active site" description="Charge relay system" evidence="5">
    <location>
        <position position="229"/>
    </location>
</feature>
<comment type="similarity">
    <text evidence="1 5 6">Belongs to the peptidase S8 family.</text>
</comment>
<evidence type="ECO:0000259" key="8">
    <source>
        <dbReference type="PROSITE" id="PS51829"/>
    </source>
</evidence>